<organism evidence="8 9">
    <name type="scientific">Fasciola hepatica</name>
    <name type="common">Liver fluke</name>
    <dbReference type="NCBI Taxonomy" id="6192"/>
    <lineage>
        <taxon>Eukaryota</taxon>
        <taxon>Metazoa</taxon>
        <taxon>Spiralia</taxon>
        <taxon>Lophotrochozoa</taxon>
        <taxon>Platyhelminthes</taxon>
        <taxon>Trematoda</taxon>
        <taxon>Digenea</taxon>
        <taxon>Plagiorchiida</taxon>
        <taxon>Echinostomata</taxon>
        <taxon>Echinostomatoidea</taxon>
        <taxon>Fasciolidae</taxon>
        <taxon>Fasciola</taxon>
    </lineage>
</organism>
<dbReference type="GO" id="GO:0005254">
    <property type="term" value="F:chloride channel activity"/>
    <property type="evidence" value="ECO:0007669"/>
    <property type="project" value="UniProtKB-KW"/>
</dbReference>
<keyword evidence="3 6" id="KW-1133">Transmembrane helix</keyword>
<proteinExistence type="inferred from homology"/>
<dbReference type="InterPro" id="IPR021134">
    <property type="entry name" value="Bestrophin-like"/>
</dbReference>
<dbReference type="GO" id="GO:0034707">
    <property type="term" value="C:chloride channel complex"/>
    <property type="evidence" value="ECO:0007669"/>
    <property type="project" value="UniProtKB-KW"/>
</dbReference>
<keyword evidence="6" id="KW-0406">Ion transport</keyword>
<evidence type="ECO:0000256" key="7">
    <source>
        <dbReference type="SAM" id="MobiDB-lite"/>
    </source>
</evidence>
<evidence type="ECO:0000256" key="4">
    <source>
        <dbReference type="ARBA" id="ARBA00023136"/>
    </source>
</evidence>
<keyword evidence="6" id="KW-0868">Chloride</keyword>
<evidence type="ECO:0000256" key="5">
    <source>
        <dbReference type="ARBA" id="ARBA00034769"/>
    </source>
</evidence>
<comment type="subcellular location">
    <subcellularLocation>
        <location evidence="6">Cell membrane</location>
        <topology evidence="6">Multi-pass membrane protein</topology>
    </subcellularLocation>
    <subcellularLocation>
        <location evidence="1">Membrane</location>
    </subcellularLocation>
</comment>
<evidence type="ECO:0000256" key="2">
    <source>
        <dbReference type="ARBA" id="ARBA00022692"/>
    </source>
</evidence>
<comment type="similarity">
    <text evidence="5 6">Belongs to the anion channel-forming bestrophin (TC 1.A.46) family. Calcium-sensitive chloride channel subfamily.</text>
</comment>
<sequence length="590" mass="66427">MTVSYSSTVATVRYNSFALLLLRWRGSVYKAVWPILAFFCGAYITVALTFHLVPDRTDSDRVTRRKFVQICAFASHISSAIPVSFILGFFVNVVVSRWWQQFLHLPTPDFVCTLLSAYLVHESETNSSLDQRTRTEKPLMLRRTIARYLNLSAALCFHSISLSVKRKFPRLEDLVATGLMTDEEVHIYQGISLDKPFFFVPLVWSISLLTRAHHDGIIRHDRHLSALVDAIVGYWRNLHELFLYDYVNIPLVYNQVVAWVVYLYLAVLVLSQQFPDPVKILQEYDQGPLNWHATCNDTANATYAFNGPSPLCLMGSGNLSLFGNQTEVNGDSIFPIHAFSFTPNIPVFAILSLICYAGWLRVAESHVFPFGDEDDHFETIPLMDRNFKTSLWFVDHMTQPDQLPPLLQAMVQVKPTETNTSATEDSRNSDSLHCYLVPIALNHGAMGMKRTVENPTQVGNRGQLKVPRISVASSDCEASIPELPCPVELRRRASRHFFTGSMTRAYADEASIMRAPSFFSSTCTPHPSLPAMGPMYSQPQSPSLFESIGISTVPTSFNRRPFSSMQEVVKTHTSTTAKPEDASSAHIIRL</sequence>
<reference evidence="8" key="1">
    <citation type="submission" date="2019-03" db="EMBL/GenBank/DDBJ databases">
        <title>Improved annotation for the trematode Fasciola hepatica.</title>
        <authorList>
            <person name="Choi Y.-J."/>
            <person name="Martin J."/>
            <person name="Mitreva M."/>
        </authorList>
    </citation>
    <scope>NUCLEOTIDE SEQUENCE [LARGE SCALE GENOMIC DNA]</scope>
</reference>
<evidence type="ECO:0000313" key="9">
    <source>
        <dbReference type="Proteomes" id="UP000230066"/>
    </source>
</evidence>
<dbReference type="InterPro" id="IPR000615">
    <property type="entry name" value="Bestrophin"/>
</dbReference>
<comment type="function">
    <text evidence="6">Forms chloride channels.</text>
</comment>
<name>A0A4E0RPF1_FASHE</name>
<accession>A0A4E0RPF1</accession>
<evidence type="ECO:0000256" key="6">
    <source>
        <dbReference type="RuleBase" id="RU363126"/>
    </source>
</evidence>
<dbReference type="Proteomes" id="UP000230066">
    <property type="component" value="Unassembled WGS sequence"/>
</dbReference>
<dbReference type="GO" id="GO:0005886">
    <property type="term" value="C:plasma membrane"/>
    <property type="evidence" value="ECO:0007669"/>
    <property type="project" value="UniProtKB-SubCell"/>
</dbReference>
<keyword evidence="6" id="KW-1003">Cell membrane</keyword>
<keyword evidence="4 6" id="KW-0472">Membrane</keyword>
<keyword evidence="6" id="KW-0813">Transport</keyword>
<keyword evidence="9" id="KW-1185">Reference proteome</keyword>
<dbReference type="EMBL" id="JXXN02000047">
    <property type="protein sequence ID" value="THD28891.1"/>
    <property type="molecule type" value="Genomic_DNA"/>
</dbReference>
<feature type="region of interest" description="Disordered" evidence="7">
    <location>
        <begin position="570"/>
        <end position="590"/>
    </location>
</feature>
<comment type="caution">
    <text evidence="8">The sequence shown here is derived from an EMBL/GenBank/DDBJ whole genome shotgun (WGS) entry which is preliminary data.</text>
</comment>
<feature type="transmembrane region" description="Helical" evidence="6">
    <location>
        <begin position="31"/>
        <end position="53"/>
    </location>
</feature>
<keyword evidence="6" id="KW-0869">Chloride channel</keyword>
<keyword evidence="2 6" id="KW-0812">Transmembrane</keyword>
<dbReference type="AlphaFoldDB" id="A0A4E0RPF1"/>
<gene>
    <name evidence="8" type="ORF">D915_000202</name>
</gene>
<keyword evidence="6" id="KW-0407">Ion channel</keyword>
<evidence type="ECO:0000256" key="1">
    <source>
        <dbReference type="ARBA" id="ARBA00004370"/>
    </source>
</evidence>
<protein>
    <recommendedName>
        <fullName evidence="6">Bestrophin homolog</fullName>
    </recommendedName>
</protein>
<dbReference type="PANTHER" id="PTHR10736">
    <property type="entry name" value="BESTROPHIN"/>
    <property type="match status" value="1"/>
</dbReference>
<dbReference type="Pfam" id="PF01062">
    <property type="entry name" value="Bestrophin"/>
    <property type="match status" value="2"/>
</dbReference>
<evidence type="ECO:0000256" key="3">
    <source>
        <dbReference type="ARBA" id="ARBA00022989"/>
    </source>
</evidence>
<evidence type="ECO:0000313" key="8">
    <source>
        <dbReference type="EMBL" id="THD28891.1"/>
    </source>
</evidence>
<feature type="transmembrane region" description="Helical" evidence="6">
    <location>
        <begin position="73"/>
        <end position="95"/>
    </location>
</feature>